<dbReference type="SUPFAM" id="SSF53790">
    <property type="entry name" value="Tetrapyrrole methylase"/>
    <property type="match status" value="1"/>
</dbReference>
<accession>A0A2H4U8B4</accession>
<dbReference type="InterPro" id="IPR000878">
    <property type="entry name" value="4pyrrol_Mease"/>
</dbReference>
<keyword evidence="2" id="KW-0169">Cobalamin biosynthesis</keyword>
<dbReference type="Gene3D" id="3.30.950.10">
    <property type="entry name" value="Methyltransferase, Cobalt-precorrin-4 Transmethylase, Domain 2"/>
    <property type="match status" value="1"/>
</dbReference>
<dbReference type="CDD" id="cd11644">
    <property type="entry name" value="Precorrin-6Y-MT"/>
    <property type="match status" value="1"/>
</dbReference>
<dbReference type="EMBL" id="CP017803">
    <property type="protein sequence ID" value="ATZ60365.1"/>
    <property type="molecule type" value="Genomic_DNA"/>
</dbReference>
<evidence type="ECO:0000256" key="4">
    <source>
        <dbReference type="ARBA" id="ARBA00022679"/>
    </source>
</evidence>
<dbReference type="InterPro" id="IPR012818">
    <property type="entry name" value="CbiE"/>
</dbReference>
<evidence type="ECO:0000259" key="6">
    <source>
        <dbReference type="Pfam" id="PF00590"/>
    </source>
</evidence>
<dbReference type="InterPro" id="IPR014776">
    <property type="entry name" value="4pyrrole_Mease_sub2"/>
</dbReference>
<dbReference type="Gene3D" id="3.40.1010.10">
    <property type="entry name" value="Cobalt-precorrin-4 Transmethylase, Domain 1"/>
    <property type="match status" value="1"/>
</dbReference>
<evidence type="ECO:0000256" key="1">
    <source>
        <dbReference type="ARBA" id="ARBA00004953"/>
    </source>
</evidence>
<sequence length="212" mass="23631">MENKIYIIGIGPGSSEYLTKKAVDTVKTSDYTVGSTRAIDLFDDVNNKIAFNVKDLLDKLEKGVDLAIEGNTVSILSTGDPGFSGVLNTVLRIANEKNFPEEKIEVIPGISSLQLAAARNHIQWDNANVMTFHGRENIEDILKVINNGKTTIALPSKKVRDMAQFLLDNSVDEHREVVVCERLSYDDEKIVRSTLKDIANSEFTYMCIMVIY</sequence>
<dbReference type="RefSeq" id="WP_100815754.1">
    <property type="nucleotide sequence ID" value="NZ_CP017803.1"/>
</dbReference>
<dbReference type="GeneID" id="35119316"/>
<dbReference type="UniPathway" id="UPA00148"/>
<evidence type="ECO:0000256" key="2">
    <source>
        <dbReference type="ARBA" id="ARBA00022573"/>
    </source>
</evidence>
<dbReference type="Pfam" id="PF00590">
    <property type="entry name" value="TP_methylase"/>
    <property type="match status" value="1"/>
</dbReference>
<dbReference type="NCBIfam" id="NF004459">
    <property type="entry name" value="PRK05787.2-2"/>
    <property type="match status" value="1"/>
</dbReference>
<dbReference type="Proteomes" id="UP000232133">
    <property type="component" value="Chromosome"/>
</dbReference>
<dbReference type="GO" id="GO:0008276">
    <property type="term" value="F:protein methyltransferase activity"/>
    <property type="evidence" value="ECO:0007669"/>
    <property type="project" value="InterPro"/>
</dbReference>
<protein>
    <submittedName>
        <fullName evidence="7">Precorrin-6y C5,15-methyltransferase (Decarboxylating) subunit CbiE</fullName>
    </submittedName>
</protein>
<dbReference type="PANTHER" id="PTHR43182">
    <property type="entry name" value="COBALT-PRECORRIN-6B C(15)-METHYLTRANSFERASE (DECARBOXYLATING)"/>
    <property type="match status" value="1"/>
</dbReference>
<dbReference type="InterPro" id="IPR014777">
    <property type="entry name" value="4pyrrole_Mease_sub1"/>
</dbReference>
<dbReference type="AlphaFoldDB" id="A0A2H4U8B4"/>
<keyword evidence="4 7" id="KW-0808">Transferase</keyword>
<reference evidence="7 8" key="1">
    <citation type="submission" date="2016-10" db="EMBL/GenBank/DDBJ databases">
        <authorList>
            <person name="Varghese N."/>
        </authorList>
    </citation>
    <scope>NUCLEOTIDE SEQUENCE [LARGE SCALE GENOMIC DNA]</scope>
    <source>
        <strain evidence="7 8">KB11</strain>
    </source>
</reference>
<evidence type="ECO:0000256" key="5">
    <source>
        <dbReference type="ARBA" id="ARBA00022691"/>
    </source>
</evidence>
<evidence type="ECO:0000256" key="3">
    <source>
        <dbReference type="ARBA" id="ARBA00022603"/>
    </source>
</evidence>
<proteinExistence type="predicted"/>
<name>A0A2H4U8B4_METSM</name>
<comment type="pathway">
    <text evidence="1">Cofactor biosynthesis; adenosylcobalamin biosynthesis.</text>
</comment>
<organism evidence="7 8">
    <name type="scientific">Methanobrevibacter smithii</name>
    <dbReference type="NCBI Taxonomy" id="2173"/>
    <lineage>
        <taxon>Archaea</taxon>
        <taxon>Methanobacteriati</taxon>
        <taxon>Methanobacteriota</taxon>
        <taxon>Methanomada group</taxon>
        <taxon>Methanobacteria</taxon>
        <taxon>Methanobacteriales</taxon>
        <taxon>Methanobacteriaceae</taxon>
        <taxon>Methanobrevibacter</taxon>
    </lineage>
</organism>
<evidence type="ECO:0000313" key="7">
    <source>
        <dbReference type="EMBL" id="ATZ60365.1"/>
    </source>
</evidence>
<dbReference type="PANTHER" id="PTHR43182:SF1">
    <property type="entry name" value="COBALT-PRECORRIN-7 C(5)-METHYLTRANSFERASE"/>
    <property type="match status" value="1"/>
</dbReference>
<evidence type="ECO:0000313" key="8">
    <source>
        <dbReference type="Proteomes" id="UP000232133"/>
    </source>
</evidence>
<dbReference type="GO" id="GO:0032259">
    <property type="term" value="P:methylation"/>
    <property type="evidence" value="ECO:0007669"/>
    <property type="project" value="UniProtKB-KW"/>
</dbReference>
<keyword evidence="3 7" id="KW-0489">Methyltransferase</keyword>
<dbReference type="InterPro" id="IPR050714">
    <property type="entry name" value="Cobalamin_biosynth_MTase"/>
</dbReference>
<feature type="domain" description="Tetrapyrrole methylase" evidence="6">
    <location>
        <begin position="4"/>
        <end position="198"/>
    </location>
</feature>
<keyword evidence="5" id="KW-0949">S-adenosyl-L-methionine</keyword>
<gene>
    <name evidence="7" type="ORF">BK798_08015</name>
</gene>
<dbReference type="NCBIfam" id="TIGR02467">
    <property type="entry name" value="CbiE"/>
    <property type="match status" value="1"/>
</dbReference>
<dbReference type="InterPro" id="IPR035996">
    <property type="entry name" value="4pyrrol_Methylase_sf"/>
</dbReference>
<dbReference type="GO" id="GO:0009236">
    <property type="term" value="P:cobalamin biosynthetic process"/>
    <property type="evidence" value="ECO:0007669"/>
    <property type="project" value="UniProtKB-UniPathway"/>
</dbReference>